<sequence length="211" mass="23876">MSEAPPASPSRRRTSPETHHAGIKPSDIIGKVVKRVRKSSTHPAFTIDFADDTAVQIRVEGYDPQHPGLPKTLETDAYLQELMSSDKAFDCAILGCSYVTLSDKAFERRRRDGEDILQHWDQQHVGLALKFADGQSAKARWHCIWAAKQEHDQEDGGCIFRSYEDVYLDYLCRTRCPPESDEAQKAKIPSIFEPQWVNVVTMPNFELNASI</sequence>
<reference evidence="2" key="1">
    <citation type="submission" date="2022-06" db="EMBL/GenBank/DDBJ databases">
        <title>Genome Sequence of Candolleomyces eurysporus.</title>
        <authorList>
            <person name="Buettner E."/>
        </authorList>
    </citation>
    <scope>NUCLEOTIDE SEQUENCE</scope>
    <source>
        <strain evidence="2">VTCC 930004</strain>
    </source>
</reference>
<feature type="non-terminal residue" evidence="2">
    <location>
        <position position="211"/>
    </location>
</feature>
<feature type="region of interest" description="Disordered" evidence="1">
    <location>
        <begin position="1"/>
        <end position="25"/>
    </location>
</feature>
<proteinExistence type="predicted"/>
<evidence type="ECO:0000313" key="3">
    <source>
        <dbReference type="Proteomes" id="UP001140091"/>
    </source>
</evidence>
<keyword evidence="3" id="KW-1185">Reference proteome</keyword>
<evidence type="ECO:0000313" key="2">
    <source>
        <dbReference type="EMBL" id="KAJ2931214.1"/>
    </source>
</evidence>
<accession>A0A9W8JE83</accession>
<gene>
    <name evidence="2" type="ORF">H1R20_g5791</name>
</gene>
<dbReference type="AlphaFoldDB" id="A0A9W8JE83"/>
<dbReference type="EMBL" id="JANBPK010000809">
    <property type="protein sequence ID" value="KAJ2931214.1"/>
    <property type="molecule type" value="Genomic_DNA"/>
</dbReference>
<protein>
    <submittedName>
        <fullName evidence="2">Uncharacterized protein</fullName>
    </submittedName>
</protein>
<evidence type="ECO:0000256" key="1">
    <source>
        <dbReference type="SAM" id="MobiDB-lite"/>
    </source>
</evidence>
<dbReference type="OrthoDB" id="3197787at2759"/>
<comment type="caution">
    <text evidence="2">The sequence shown here is derived from an EMBL/GenBank/DDBJ whole genome shotgun (WGS) entry which is preliminary data.</text>
</comment>
<dbReference type="Proteomes" id="UP001140091">
    <property type="component" value="Unassembled WGS sequence"/>
</dbReference>
<name>A0A9W8JE83_9AGAR</name>
<organism evidence="2 3">
    <name type="scientific">Candolleomyces eurysporus</name>
    <dbReference type="NCBI Taxonomy" id="2828524"/>
    <lineage>
        <taxon>Eukaryota</taxon>
        <taxon>Fungi</taxon>
        <taxon>Dikarya</taxon>
        <taxon>Basidiomycota</taxon>
        <taxon>Agaricomycotina</taxon>
        <taxon>Agaricomycetes</taxon>
        <taxon>Agaricomycetidae</taxon>
        <taxon>Agaricales</taxon>
        <taxon>Agaricineae</taxon>
        <taxon>Psathyrellaceae</taxon>
        <taxon>Candolleomyces</taxon>
    </lineage>
</organism>